<gene>
    <name evidence="2" type="ORF">C9I28_07915</name>
    <name evidence="3" type="ORF">C9I28_11175</name>
    <name evidence="4" type="ORF">C9I28_17505</name>
    <name evidence="5" type="ORF">C9I28_22025</name>
    <name evidence="6" type="ORF">C9I28_24985</name>
</gene>
<accession>A0A2R4CEH2</accession>
<dbReference type="PANTHER" id="PTHR46889">
    <property type="entry name" value="TRANSPOSASE INSF FOR INSERTION SEQUENCE IS3B-RELATED"/>
    <property type="match status" value="1"/>
</dbReference>
<dbReference type="PROSITE" id="PS50994">
    <property type="entry name" value="INTEGRASE"/>
    <property type="match status" value="1"/>
</dbReference>
<dbReference type="InterPro" id="IPR012337">
    <property type="entry name" value="RNaseH-like_sf"/>
</dbReference>
<evidence type="ECO:0000313" key="7">
    <source>
        <dbReference type="Proteomes" id="UP000240505"/>
    </source>
</evidence>
<dbReference type="KEGG" id="masz:C9I28_22025"/>
<evidence type="ECO:0000313" key="5">
    <source>
        <dbReference type="EMBL" id="AVR98016.1"/>
    </source>
</evidence>
<dbReference type="Pfam" id="PF00665">
    <property type="entry name" value="rve"/>
    <property type="match status" value="1"/>
</dbReference>
<dbReference type="KEGG" id="masz:C9I28_17505"/>
<reference evidence="5 7" key="1">
    <citation type="submission" date="2018-03" db="EMBL/GenBank/DDBJ databases">
        <title>Massilia armeniaca sp. nov., isolated from desert soil.</title>
        <authorList>
            <person name="Huang H."/>
            <person name="Ren M."/>
        </authorList>
    </citation>
    <scope>NUCLEOTIDE SEQUENCE [LARGE SCALE GENOMIC DNA]</scope>
    <source>
        <strain evidence="5 7">ZMN-3</strain>
    </source>
</reference>
<evidence type="ECO:0000313" key="4">
    <source>
        <dbReference type="EMBL" id="AVR97236.1"/>
    </source>
</evidence>
<dbReference type="Proteomes" id="UP000240505">
    <property type="component" value="Chromosome"/>
</dbReference>
<dbReference type="InterPro" id="IPR025948">
    <property type="entry name" value="HTH-like_dom"/>
</dbReference>
<sequence length="244" mass="27858">MQNLELREKIVQLHQLHRNALGIVRTWKMLNQQNIVCGKHRVARLRKDAGLVARRVAKFRVMHKHQNTAPPAPDLVKRAFNVTAPNRVWVGDITSIMTGEGWLHLAVVLDLFARRIVGWAMDERQPAALPSKALQNAIEQRRPAPGLICHTDQGAVYSANEYQAVVESFGGRQSMSRRGNCHDNAVVESFFSTLKNELTHHTTYTTRAEAISAISDYIELYYNRVRPHTTLKYRSPMQLEMEQL</sequence>
<dbReference type="KEGG" id="masz:C9I28_11175"/>
<dbReference type="Pfam" id="PF13276">
    <property type="entry name" value="HTH_21"/>
    <property type="match status" value="1"/>
</dbReference>
<evidence type="ECO:0000313" key="3">
    <source>
        <dbReference type="EMBL" id="AVR96209.1"/>
    </source>
</evidence>
<dbReference type="OrthoDB" id="9765502at2"/>
<dbReference type="Pfam" id="PF13333">
    <property type="entry name" value="rve_2"/>
    <property type="match status" value="1"/>
</dbReference>
<proteinExistence type="predicted"/>
<organism evidence="5 7">
    <name type="scientific">Pseudoduganella armeniaca</name>
    <dbReference type="NCBI Taxonomy" id="2072590"/>
    <lineage>
        <taxon>Bacteria</taxon>
        <taxon>Pseudomonadati</taxon>
        <taxon>Pseudomonadota</taxon>
        <taxon>Betaproteobacteria</taxon>
        <taxon>Burkholderiales</taxon>
        <taxon>Oxalobacteraceae</taxon>
        <taxon>Telluria group</taxon>
        <taxon>Pseudoduganella</taxon>
    </lineage>
</organism>
<dbReference type="GO" id="GO:0015074">
    <property type="term" value="P:DNA integration"/>
    <property type="evidence" value="ECO:0007669"/>
    <property type="project" value="InterPro"/>
</dbReference>
<keyword evidence="7" id="KW-1185">Reference proteome</keyword>
<dbReference type="InterPro" id="IPR048020">
    <property type="entry name" value="Transpos_IS3"/>
</dbReference>
<protein>
    <recommendedName>
        <fullName evidence="1">Integrase catalytic domain-containing protein</fullName>
    </recommendedName>
</protein>
<dbReference type="EMBL" id="CP028324">
    <property type="protein sequence ID" value="AVR98016.1"/>
    <property type="molecule type" value="Genomic_DNA"/>
</dbReference>
<dbReference type="InterPro" id="IPR036397">
    <property type="entry name" value="RNaseH_sf"/>
</dbReference>
<dbReference type="EMBL" id="CP028324">
    <property type="protein sequence ID" value="AVR96209.1"/>
    <property type="molecule type" value="Genomic_DNA"/>
</dbReference>
<dbReference type="KEGG" id="masz:C9I28_07915"/>
<dbReference type="PANTHER" id="PTHR46889:SF4">
    <property type="entry name" value="TRANSPOSASE INSO FOR INSERTION SEQUENCE ELEMENT IS911B-RELATED"/>
    <property type="match status" value="1"/>
</dbReference>
<dbReference type="SUPFAM" id="SSF53098">
    <property type="entry name" value="Ribonuclease H-like"/>
    <property type="match status" value="1"/>
</dbReference>
<dbReference type="EMBL" id="CP028324">
    <property type="protein sequence ID" value="AVR98524.1"/>
    <property type="molecule type" value="Genomic_DNA"/>
</dbReference>
<dbReference type="GO" id="GO:0003676">
    <property type="term" value="F:nucleic acid binding"/>
    <property type="evidence" value="ECO:0007669"/>
    <property type="project" value="InterPro"/>
</dbReference>
<dbReference type="NCBIfam" id="NF033516">
    <property type="entry name" value="transpos_IS3"/>
    <property type="match status" value="1"/>
</dbReference>
<feature type="domain" description="Integrase catalytic" evidence="1">
    <location>
        <begin position="81"/>
        <end position="244"/>
    </location>
</feature>
<evidence type="ECO:0000259" key="1">
    <source>
        <dbReference type="PROSITE" id="PS50994"/>
    </source>
</evidence>
<dbReference type="Gene3D" id="3.30.420.10">
    <property type="entry name" value="Ribonuclease H-like superfamily/Ribonuclease H"/>
    <property type="match status" value="1"/>
</dbReference>
<dbReference type="InterPro" id="IPR001584">
    <property type="entry name" value="Integrase_cat-core"/>
</dbReference>
<dbReference type="AlphaFoldDB" id="A0A2R4CEH2"/>
<dbReference type="KEGG" id="masz:C9I28_24985"/>
<dbReference type="InterPro" id="IPR050900">
    <property type="entry name" value="Transposase_IS3/IS150/IS904"/>
</dbReference>
<evidence type="ECO:0000313" key="6">
    <source>
        <dbReference type="EMBL" id="AVR98524.1"/>
    </source>
</evidence>
<dbReference type="EMBL" id="CP028324">
    <property type="protein sequence ID" value="AVR95658.1"/>
    <property type="molecule type" value="Genomic_DNA"/>
</dbReference>
<name>A0A2R4CEH2_9BURK</name>
<evidence type="ECO:0000313" key="2">
    <source>
        <dbReference type="EMBL" id="AVR95658.1"/>
    </source>
</evidence>
<dbReference type="EMBL" id="CP028324">
    <property type="protein sequence ID" value="AVR97236.1"/>
    <property type="molecule type" value="Genomic_DNA"/>
</dbReference>